<protein>
    <submittedName>
        <fullName evidence="6">Eukaryotic translation initiation factor 3 subunit G isoform X1</fullName>
    </submittedName>
</protein>
<evidence type="ECO:0000313" key="6">
    <source>
        <dbReference type="RefSeq" id="XP_015598486.1"/>
    </source>
</evidence>
<dbReference type="GO" id="GO:0003723">
    <property type="term" value="F:RNA binding"/>
    <property type="evidence" value="ECO:0007669"/>
    <property type="project" value="UniProtKB-UniRule"/>
</dbReference>
<evidence type="ECO:0000259" key="4">
    <source>
        <dbReference type="PROSITE" id="PS50102"/>
    </source>
</evidence>
<keyword evidence="6" id="KW-0648">Protein biosynthesis</keyword>
<feature type="domain" description="RRM" evidence="4">
    <location>
        <begin position="192"/>
        <end position="270"/>
    </location>
</feature>
<keyword evidence="5" id="KW-1185">Reference proteome</keyword>
<dbReference type="KEGG" id="ccin:107269303"/>
<dbReference type="AlphaFoldDB" id="A0AAJ7FM09"/>
<dbReference type="PROSITE" id="PS50102">
    <property type="entry name" value="RRM"/>
    <property type="match status" value="1"/>
</dbReference>
<dbReference type="InterPro" id="IPR000504">
    <property type="entry name" value="RRM_dom"/>
</dbReference>
<dbReference type="InterPro" id="IPR034240">
    <property type="entry name" value="eIF3G_RRM"/>
</dbReference>
<dbReference type="CDD" id="cd12408">
    <property type="entry name" value="RRM_eIF3G_like"/>
    <property type="match status" value="1"/>
</dbReference>
<gene>
    <name evidence="6" type="primary">LOC107269303</name>
</gene>
<dbReference type="SUPFAM" id="SSF54928">
    <property type="entry name" value="RNA-binding domain, RBD"/>
    <property type="match status" value="1"/>
</dbReference>
<proteinExistence type="predicted"/>
<name>A0AAJ7FM09_CEPCN</name>
<organism evidence="5 6">
    <name type="scientific">Cephus cinctus</name>
    <name type="common">Wheat stem sawfly</name>
    <dbReference type="NCBI Taxonomy" id="211228"/>
    <lineage>
        <taxon>Eukaryota</taxon>
        <taxon>Metazoa</taxon>
        <taxon>Ecdysozoa</taxon>
        <taxon>Arthropoda</taxon>
        <taxon>Hexapoda</taxon>
        <taxon>Insecta</taxon>
        <taxon>Pterygota</taxon>
        <taxon>Neoptera</taxon>
        <taxon>Endopterygota</taxon>
        <taxon>Hymenoptera</taxon>
        <taxon>Cephoidea</taxon>
        <taxon>Cephidae</taxon>
        <taxon>Cephus</taxon>
    </lineage>
</organism>
<dbReference type="SMART" id="SM00360">
    <property type="entry name" value="RRM"/>
    <property type="match status" value="1"/>
</dbReference>
<keyword evidence="1 2" id="KW-0694">RNA-binding</keyword>
<feature type="region of interest" description="Disordered" evidence="3">
    <location>
        <begin position="156"/>
        <end position="182"/>
    </location>
</feature>
<evidence type="ECO:0000256" key="3">
    <source>
        <dbReference type="SAM" id="MobiDB-lite"/>
    </source>
</evidence>
<dbReference type="InterPro" id="IPR024675">
    <property type="entry name" value="eIF3g_N"/>
</dbReference>
<dbReference type="PANTHER" id="PTHR10352">
    <property type="entry name" value="EUKARYOTIC TRANSLATION INITIATION FACTOR 3 SUBUNIT G"/>
    <property type="match status" value="1"/>
</dbReference>
<sequence length="290" mass="32971">MQFISNKGEENKVEGDSHEKLKSMEDKAVFKCRNCNGNYWTPKCRYKRTFVIDGMQIKGCKLKRIDDKNAIKCHNCNGNHWTKKCRYKHAIIPGGRQVKQYKPKTMDDKGVVKCRNCHEGHWTSKCPYKGSVLAGDFSGKVLDDMKPLLGLAMPSANTELDKPQGSKYGPSSMRGRGNKHCDSMQKPRNVTYAIQISNLSHYMTNDELKELVKPFGLTKKLFLAKDQKTNLCKGFAYAHFKFRAEAAMAISTLNGCGYDHLILNVDWSKPPAQKKLSCKMFWKNIGLRTS</sequence>
<dbReference type="Pfam" id="PF12353">
    <property type="entry name" value="eIF3g"/>
    <property type="match status" value="2"/>
</dbReference>
<accession>A0AAJ7FM09</accession>
<dbReference type="InterPro" id="IPR035979">
    <property type="entry name" value="RBD_domain_sf"/>
</dbReference>
<evidence type="ECO:0000313" key="5">
    <source>
        <dbReference type="Proteomes" id="UP000694920"/>
    </source>
</evidence>
<dbReference type="GO" id="GO:0003743">
    <property type="term" value="F:translation initiation factor activity"/>
    <property type="evidence" value="ECO:0007669"/>
    <property type="project" value="UniProtKB-KW"/>
</dbReference>
<evidence type="ECO:0000256" key="1">
    <source>
        <dbReference type="ARBA" id="ARBA00022884"/>
    </source>
</evidence>
<keyword evidence="6" id="KW-0396">Initiation factor</keyword>
<dbReference type="InterPro" id="IPR012677">
    <property type="entry name" value="Nucleotide-bd_a/b_plait_sf"/>
</dbReference>
<reference evidence="6" key="1">
    <citation type="submission" date="2025-08" db="UniProtKB">
        <authorList>
            <consortium name="RefSeq"/>
        </authorList>
    </citation>
    <scope>IDENTIFICATION</scope>
</reference>
<dbReference type="Proteomes" id="UP000694920">
    <property type="component" value="Unplaced"/>
</dbReference>
<dbReference type="RefSeq" id="XP_015598486.1">
    <property type="nucleotide sequence ID" value="XM_015743000.2"/>
</dbReference>
<evidence type="ECO:0000256" key="2">
    <source>
        <dbReference type="PROSITE-ProRule" id="PRU00176"/>
    </source>
</evidence>
<dbReference type="Gene3D" id="3.30.70.330">
    <property type="match status" value="1"/>
</dbReference>
<dbReference type="GeneID" id="107269303"/>
<dbReference type="Pfam" id="PF00076">
    <property type="entry name" value="RRM_1"/>
    <property type="match status" value="1"/>
</dbReference>